<organism evidence="2 3">
    <name type="scientific">Massilia forsythiae</name>
    <dbReference type="NCBI Taxonomy" id="2728020"/>
    <lineage>
        <taxon>Bacteria</taxon>
        <taxon>Pseudomonadati</taxon>
        <taxon>Pseudomonadota</taxon>
        <taxon>Betaproteobacteria</taxon>
        <taxon>Burkholderiales</taxon>
        <taxon>Oxalobacteraceae</taxon>
        <taxon>Telluria group</taxon>
        <taxon>Massilia</taxon>
    </lineage>
</organism>
<dbReference type="Proteomes" id="UP000502415">
    <property type="component" value="Chromosome"/>
</dbReference>
<proteinExistence type="predicted"/>
<reference evidence="2 3" key="1">
    <citation type="submission" date="2020-04" db="EMBL/GenBank/DDBJ databases">
        <title>Genome sequencing of novel species.</title>
        <authorList>
            <person name="Heo J."/>
            <person name="Kim S.-J."/>
            <person name="Kim J.-S."/>
            <person name="Hong S.-B."/>
            <person name="Kwon S.-W."/>
        </authorList>
    </citation>
    <scope>NUCLEOTIDE SEQUENCE [LARGE SCALE GENOMIC DNA]</scope>
    <source>
        <strain evidence="2 3">GN2-R2</strain>
    </source>
</reference>
<dbReference type="KEGG" id="mfy:HH212_20070"/>
<keyword evidence="3" id="KW-1185">Reference proteome</keyword>
<gene>
    <name evidence="2" type="ORF">HH212_20070</name>
</gene>
<name>A0A7Z2VZ92_9BURK</name>
<dbReference type="AlphaFoldDB" id="A0A7Z2VZ92"/>
<feature type="chain" id="PRO_5031567735" evidence="1">
    <location>
        <begin position="20"/>
        <end position="201"/>
    </location>
</feature>
<evidence type="ECO:0000313" key="2">
    <source>
        <dbReference type="EMBL" id="QJE02031.1"/>
    </source>
</evidence>
<dbReference type="RefSeq" id="WP_170204118.1">
    <property type="nucleotide sequence ID" value="NZ_CP051685.1"/>
</dbReference>
<protein>
    <submittedName>
        <fullName evidence="2">Uncharacterized protein</fullName>
    </submittedName>
</protein>
<feature type="signal peptide" evidence="1">
    <location>
        <begin position="1"/>
        <end position="19"/>
    </location>
</feature>
<keyword evidence="1" id="KW-0732">Signal</keyword>
<evidence type="ECO:0000256" key="1">
    <source>
        <dbReference type="SAM" id="SignalP"/>
    </source>
</evidence>
<accession>A0A7Z2VZ92</accession>
<sequence length="201" mass="21119">MKPLFLLSLLALSSAGCSADGLPAVGVVQQVPVMADGASVSARPVYILTNRKLAAPTVFSALQGSSGTYTVACCFEVRNTTPLALNSELAKYARDPEFVAHMKSVKGYQYVYAAQPSADKSRWTPLMKTLAANAANPDDASPFSAPVVAAQFGKPRMPAAFSVDGAALTLQVRSDRKAGRSVYVFTQGGQKAEFSESGFGD</sequence>
<dbReference type="EMBL" id="CP051685">
    <property type="protein sequence ID" value="QJE02031.1"/>
    <property type="molecule type" value="Genomic_DNA"/>
</dbReference>
<dbReference type="PROSITE" id="PS51257">
    <property type="entry name" value="PROKAR_LIPOPROTEIN"/>
    <property type="match status" value="1"/>
</dbReference>
<evidence type="ECO:0000313" key="3">
    <source>
        <dbReference type="Proteomes" id="UP000502415"/>
    </source>
</evidence>